<comment type="caution">
    <text evidence="1">The sequence shown here is derived from an EMBL/GenBank/DDBJ whole genome shotgun (WGS) entry which is preliminary data.</text>
</comment>
<feature type="non-terminal residue" evidence="1">
    <location>
        <position position="1"/>
    </location>
</feature>
<name>F3GSF0_PSESJ</name>
<dbReference type="HOGENOM" id="CLU_3379050_0_0_6"/>
<proteinExistence type="predicted"/>
<protein>
    <submittedName>
        <fullName evidence="1">Amino acid adenylation</fullName>
    </submittedName>
</protein>
<evidence type="ECO:0000313" key="2">
    <source>
        <dbReference type="Proteomes" id="UP000004986"/>
    </source>
</evidence>
<feature type="non-terminal residue" evidence="1">
    <location>
        <position position="34"/>
    </location>
</feature>
<keyword evidence="2" id="KW-1185">Reference proteome</keyword>
<dbReference type="AlphaFoldDB" id="F3GSF0"/>
<dbReference type="EMBL" id="AEAI01005015">
    <property type="protein sequence ID" value="EGH50003.1"/>
    <property type="molecule type" value="Genomic_DNA"/>
</dbReference>
<accession>F3GSF0</accession>
<dbReference type="Proteomes" id="UP000004986">
    <property type="component" value="Unassembled WGS sequence"/>
</dbReference>
<dbReference type="Gene3D" id="3.40.50.980">
    <property type="match status" value="1"/>
</dbReference>
<reference evidence="1 2" key="1">
    <citation type="journal article" date="2011" name="PLoS Pathog.">
        <title>Dynamic evolution of pathogenicity revealed by sequencing and comparative genomics of 19 Pseudomonas syringae isolates.</title>
        <authorList>
            <person name="Baltrus D.A."/>
            <person name="Nishimura M.T."/>
            <person name="Romanchuk A."/>
            <person name="Chang J.H."/>
            <person name="Mukhtar M.S."/>
            <person name="Cherkis K."/>
            <person name="Roach J."/>
            <person name="Grant S.R."/>
            <person name="Jones C.D."/>
            <person name="Dangl J.L."/>
        </authorList>
    </citation>
    <scope>NUCLEOTIDE SEQUENCE [LARGE SCALE GENOMIC DNA]</scope>
    <source>
        <strain evidence="1 2">1704B</strain>
    </source>
</reference>
<sequence>AARTASVAGFGFDAMAWEIWPALCAGATLHLPPA</sequence>
<evidence type="ECO:0000313" key="1">
    <source>
        <dbReference type="EMBL" id="EGH50003.1"/>
    </source>
</evidence>
<gene>
    <name evidence="1" type="ORF">PSYPI_49357</name>
</gene>
<organism evidence="1 2">
    <name type="scientific">Pseudomonas syringae pv. pisi str. 1704B</name>
    <dbReference type="NCBI Taxonomy" id="629263"/>
    <lineage>
        <taxon>Bacteria</taxon>
        <taxon>Pseudomonadati</taxon>
        <taxon>Pseudomonadota</taxon>
        <taxon>Gammaproteobacteria</taxon>
        <taxon>Pseudomonadales</taxon>
        <taxon>Pseudomonadaceae</taxon>
        <taxon>Pseudomonas</taxon>
        <taxon>Pseudomonas syringae</taxon>
    </lineage>
</organism>